<dbReference type="OrthoDB" id="439792at2759"/>
<feature type="non-terminal residue" evidence="1">
    <location>
        <position position="66"/>
    </location>
</feature>
<evidence type="ECO:0000313" key="2">
    <source>
        <dbReference type="Proteomes" id="UP000242450"/>
    </source>
</evidence>
<organism evidence="1 2">
    <name type="scientific">Cervus elaphus hippelaphus</name>
    <name type="common">European red deer</name>
    <dbReference type="NCBI Taxonomy" id="46360"/>
    <lineage>
        <taxon>Eukaryota</taxon>
        <taxon>Metazoa</taxon>
        <taxon>Chordata</taxon>
        <taxon>Craniata</taxon>
        <taxon>Vertebrata</taxon>
        <taxon>Euteleostomi</taxon>
        <taxon>Mammalia</taxon>
        <taxon>Eutheria</taxon>
        <taxon>Laurasiatheria</taxon>
        <taxon>Artiodactyla</taxon>
        <taxon>Ruminantia</taxon>
        <taxon>Pecora</taxon>
        <taxon>Cervidae</taxon>
        <taxon>Cervinae</taxon>
        <taxon>Cervus</taxon>
    </lineage>
</organism>
<accession>A0A212C5P2</accession>
<protein>
    <submittedName>
        <fullName evidence="1">Uncharacterized protein</fullName>
    </submittedName>
</protein>
<evidence type="ECO:0000313" key="1">
    <source>
        <dbReference type="EMBL" id="OWK01300.1"/>
    </source>
</evidence>
<name>A0A212C5P2_CEREH</name>
<sequence length="66" mass="7840">MTTLQQIELIRNLKLKPDIIINIKAFIAEMQIVAEVLQHLVQRPEDYLENIEYIVNLYKEIILHPL</sequence>
<reference evidence="1 2" key="1">
    <citation type="journal article" date="2018" name="Mol. Genet. Genomics">
        <title>The red deer Cervus elaphus genome CerEla1.0: sequencing, annotating, genes, and chromosomes.</title>
        <authorList>
            <person name="Bana N.A."/>
            <person name="Nyiri A."/>
            <person name="Nagy J."/>
            <person name="Frank K."/>
            <person name="Nagy T."/>
            <person name="Steger V."/>
            <person name="Schiller M."/>
            <person name="Lakatos P."/>
            <person name="Sugar L."/>
            <person name="Horn P."/>
            <person name="Barta E."/>
            <person name="Orosz L."/>
        </authorList>
    </citation>
    <scope>NUCLEOTIDE SEQUENCE [LARGE SCALE GENOMIC DNA]</scope>
    <source>
        <strain evidence="1">Hungarian</strain>
    </source>
</reference>
<dbReference type="Proteomes" id="UP000242450">
    <property type="component" value="Chromosome 28"/>
</dbReference>
<comment type="caution">
    <text evidence="1">The sequence shown here is derived from an EMBL/GenBank/DDBJ whole genome shotgun (WGS) entry which is preliminary data.</text>
</comment>
<proteinExistence type="predicted"/>
<dbReference type="AlphaFoldDB" id="A0A212C5P2"/>
<gene>
    <name evidence="1" type="ORF">Celaphus_00018869</name>
</gene>
<keyword evidence="2" id="KW-1185">Reference proteome</keyword>
<dbReference type="EMBL" id="MKHE01000028">
    <property type="protein sequence ID" value="OWK01300.1"/>
    <property type="molecule type" value="Genomic_DNA"/>
</dbReference>